<dbReference type="EMBL" id="VUOA01000003">
    <property type="protein sequence ID" value="KAA2244285.1"/>
    <property type="molecule type" value="Genomic_DNA"/>
</dbReference>
<dbReference type="Gene3D" id="3.40.50.720">
    <property type="entry name" value="NAD(P)-binding Rossmann-like Domain"/>
    <property type="match status" value="1"/>
</dbReference>
<dbReference type="AlphaFoldDB" id="A0A5B2VZ30"/>
<evidence type="ECO:0000256" key="3">
    <source>
        <dbReference type="ARBA" id="ARBA00022679"/>
    </source>
</evidence>
<keyword evidence="5 9" id="KW-1133">Transmembrane helix</keyword>
<accession>A0A5B2VZ30</accession>
<evidence type="ECO:0000259" key="10">
    <source>
        <dbReference type="Pfam" id="PF02397"/>
    </source>
</evidence>
<keyword evidence="7" id="KW-0270">Exopolysaccharide synthesis</keyword>
<reference evidence="11 12" key="2">
    <citation type="submission" date="2019-09" db="EMBL/GenBank/DDBJ databases">
        <authorList>
            <person name="Jin C."/>
        </authorList>
    </citation>
    <scope>NUCLEOTIDE SEQUENCE [LARGE SCALE GENOMIC DNA]</scope>
    <source>
        <strain evidence="11 12">BN140002</strain>
    </source>
</reference>
<keyword evidence="3 11" id="KW-0808">Transferase</keyword>
<evidence type="ECO:0000256" key="7">
    <source>
        <dbReference type="ARBA" id="ARBA00023169"/>
    </source>
</evidence>
<dbReference type="GO" id="GO:0089702">
    <property type="term" value="F:undecaprenyl-phosphate glucose phosphotransferase activity"/>
    <property type="evidence" value="ECO:0007669"/>
    <property type="project" value="UniProtKB-EC"/>
</dbReference>
<dbReference type="PANTHER" id="PTHR30576">
    <property type="entry name" value="COLANIC BIOSYNTHESIS UDP-GLUCOSE LIPID CARRIER TRANSFERASE"/>
    <property type="match status" value="1"/>
</dbReference>
<sequence>MAAASTIAVDGRVAPPRPERRAGTPTAEGVVGTPAAKRLSPVVMTGAVRIAEFALSVLSGFVVYEWYLAERGWPDLNYAVGVVALAVATIVVLQGLGAYSIPAFRAFARTGLRLFGGWSLVFLLALAALFLLKAGEQFSRVWLVGWYGLGLVLLIAERLALAFAVTRMTRAGWFDRRTAIVGGGPVAEGMIRALEAQSDTGIRVVGVFDDRGDERSSDVIAGYPKLGTVDDLVDYTRRTQLDLVIFTVPLSAETRLLQMLSKLWVLPIDIRLAANTSKLRLRPRSYSYLGSVPVLDLFDKPMADWDLVVKWLFDRIVGGLLVAALSPVMIAVAIAIKLDSRGPVFFRQKRYGFNNELIEVFKFRSMYVDQCDVTASKLVTKDDPRVTRVGRFIRKTSLDELPQLLNVVLKGDLSLVGPRPHALHAKAANQLYDQVVDGYFARHKVKPGITGWAQINGWRGETDTQEKIQRRVEHDLYYIEHWSVFFDLQILAATPLALFKTENAY</sequence>
<feature type="transmembrane region" description="Helical" evidence="9">
    <location>
        <begin position="47"/>
        <end position="67"/>
    </location>
</feature>
<dbReference type="RefSeq" id="WP_149815188.1">
    <property type="nucleotide sequence ID" value="NZ_VUOA01000003.1"/>
</dbReference>
<evidence type="ECO:0000313" key="11">
    <source>
        <dbReference type="EMBL" id="KAA2244285.1"/>
    </source>
</evidence>
<dbReference type="SUPFAM" id="SSF51735">
    <property type="entry name" value="NAD(P)-binding Rossmann-fold domains"/>
    <property type="match status" value="1"/>
</dbReference>
<evidence type="ECO:0000256" key="9">
    <source>
        <dbReference type="SAM" id="Phobius"/>
    </source>
</evidence>
<evidence type="ECO:0000256" key="6">
    <source>
        <dbReference type="ARBA" id="ARBA00023136"/>
    </source>
</evidence>
<evidence type="ECO:0000256" key="1">
    <source>
        <dbReference type="ARBA" id="ARBA00004141"/>
    </source>
</evidence>
<comment type="similarity">
    <text evidence="2">Belongs to the bacterial sugar transferase family.</text>
</comment>
<dbReference type="InterPro" id="IPR003362">
    <property type="entry name" value="Bact_transf"/>
</dbReference>
<dbReference type="GO" id="GO:0016020">
    <property type="term" value="C:membrane"/>
    <property type="evidence" value="ECO:0007669"/>
    <property type="project" value="UniProtKB-SubCell"/>
</dbReference>
<feature type="transmembrane region" description="Helical" evidence="9">
    <location>
        <begin position="144"/>
        <end position="166"/>
    </location>
</feature>
<dbReference type="PANTHER" id="PTHR30576:SF0">
    <property type="entry name" value="UNDECAPRENYL-PHOSPHATE N-ACETYLGALACTOSAMINYL 1-PHOSPHATE TRANSFERASE-RELATED"/>
    <property type="match status" value="1"/>
</dbReference>
<feature type="transmembrane region" description="Helical" evidence="9">
    <location>
        <begin position="316"/>
        <end position="336"/>
    </location>
</feature>
<evidence type="ECO:0000256" key="2">
    <source>
        <dbReference type="ARBA" id="ARBA00006464"/>
    </source>
</evidence>
<evidence type="ECO:0000256" key="8">
    <source>
        <dbReference type="SAM" id="MobiDB-lite"/>
    </source>
</evidence>
<dbReference type="InterPro" id="IPR017473">
    <property type="entry name" value="Undecaprenyl-P_gluc_Ptfrase"/>
</dbReference>
<comment type="subcellular location">
    <subcellularLocation>
        <location evidence="1">Membrane</location>
        <topology evidence="1">Multi-pass membrane protein</topology>
    </subcellularLocation>
</comment>
<name>A0A5B2VZ30_9HYPH</name>
<keyword evidence="12" id="KW-1185">Reference proteome</keyword>
<dbReference type="NCBIfam" id="TIGR03023">
    <property type="entry name" value="WcaJ_sugtrans"/>
    <property type="match status" value="1"/>
</dbReference>
<evidence type="ECO:0000256" key="4">
    <source>
        <dbReference type="ARBA" id="ARBA00022692"/>
    </source>
</evidence>
<dbReference type="InterPro" id="IPR036291">
    <property type="entry name" value="NAD(P)-bd_dom_sf"/>
</dbReference>
<feature type="domain" description="Bacterial sugar transferase" evidence="10">
    <location>
        <begin position="310"/>
        <end position="499"/>
    </location>
</feature>
<dbReference type="OrthoDB" id="9808602at2"/>
<dbReference type="InterPro" id="IPR017475">
    <property type="entry name" value="EPS_sugar_tfrase"/>
</dbReference>
<dbReference type="Pfam" id="PF13727">
    <property type="entry name" value="CoA_binding_3"/>
    <property type="match status" value="1"/>
</dbReference>
<protein>
    <submittedName>
        <fullName evidence="11">Undecaprenyl-phosphate glucose phosphotransferase</fullName>
        <ecNumber evidence="11">2.7.8.31</ecNumber>
    </submittedName>
</protein>
<feature type="region of interest" description="Disordered" evidence="8">
    <location>
        <begin position="1"/>
        <end position="29"/>
    </location>
</feature>
<evidence type="ECO:0000256" key="5">
    <source>
        <dbReference type="ARBA" id="ARBA00022989"/>
    </source>
</evidence>
<dbReference type="NCBIfam" id="TIGR03025">
    <property type="entry name" value="EPS_sugtrans"/>
    <property type="match status" value="1"/>
</dbReference>
<keyword evidence="4 9" id="KW-0812">Transmembrane</keyword>
<feature type="transmembrane region" description="Helical" evidence="9">
    <location>
        <begin position="111"/>
        <end position="132"/>
    </location>
</feature>
<feature type="transmembrane region" description="Helical" evidence="9">
    <location>
        <begin position="79"/>
        <end position="99"/>
    </location>
</feature>
<dbReference type="EC" id="2.7.8.31" evidence="11"/>
<dbReference type="Proteomes" id="UP000323142">
    <property type="component" value="Unassembled WGS sequence"/>
</dbReference>
<gene>
    <name evidence="11" type="ORF">F0L46_00710</name>
</gene>
<evidence type="ECO:0000313" key="12">
    <source>
        <dbReference type="Proteomes" id="UP000323142"/>
    </source>
</evidence>
<dbReference type="Pfam" id="PF02397">
    <property type="entry name" value="Bac_transf"/>
    <property type="match status" value="1"/>
</dbReference>
<comment type="caution">
    <text evidence="11">The sequence shown here is derived from an EMBL/GenBank/DDBJ whole genome shotgun (WGS) entry which is preliminary data.</text>
</comment>
<keyword evidence="6 9" id="KW-0472">Membrane</keyword>
<dbReference type="GO" id="GO:0000271">
    <property type="term" value="P:polysaccharide biosynthetic process"/>
    <property type="evidence" value="ECO:0007669"/>
    <property type="project" value="UniProtKB-KW"/>
</dbReference>
<reference evidence="11 12" key="1">
    <citation type="submission" date="2019-09" db="EMBL/GenBank/DDBJ databases">
        <title>Salinarimonas rosea gen. nov., sp. nov., a new member of the a-2 subgroup of the Proteobacteria.</title>
        <authorList>
            <person name="Liu J."/>
        </authorList>
    </citation>
    <scope>NUCLEOTIDE SEQUENCE [LARGE SCALE GENOMIC DNA]</scope>
    <source>
        <strain evidence="11 12">BN140002</strain>
    </source>
</reference>
<organism evidence="11 12">
    <name type="scientific">Salinarimonas soli</name>
    <dbReference type="NCBI Taxonomy" id="1638099"/>
    <lineage>
        <taxon>Bacteria</taxon>
        <taxon>Pseudomonadati</taxon>
        <taxon>Pseudomonadota</taxon>
        <taxon>Alphaproteobacteria</taxon>
        <taxon>Hyphomicrobiales</taxon>
        <taxon>Salinarimonadaceae</taxon>
        <taxon>Salinarimonas</taxon>
    </lineage>
</organism>
<proteinExistence type="inferred from homology"/>